<dbReference type="EMBL" id="JAHLEM010000089">
    <property type="protein sequence ID" value="MBU3864496.1"/>
    <property type="molecule type" value="Genomic_DNA"/>
</dbReference>
<sequence length="106" mass="11541">MNKELDKAVNKALDKPTDKTAVRRVGETSGIQRDAVCRGSDGVRGMANEGVHRPLGREVLHHLLGRTAARRFWFTASPGIELIKLVVDGVIKRGGRVKENGRAGTN</sequence>
<gene>
    <name evidence="1" type="ORF">KN815_10535</name>
</gene>
<keyword evidence="2" id="KW-1185">Reference proteome</keyword>
<accession>A0ABS6CC84</accession>
<name>A0ABS6CC84_9ACTN</name>
<evidence type="ECO:0000313" key="2">
    <source>
        <dbReference type="Proteomes" id="UP000720508"/>
    </source>
</evidence>
<reference evidence="1 2" key="1">
    <citation type="submission" date="2021-06" db="EMBL/GenBank/DDBJ databases">
        <authorList>
            <person name="Pan X."/>
        </authorList>
    </citation>
    <scope>NUCLEOTIDE SEQUENCE [LARGE SCALE GENOMIC DNA]</scope>
    <source>
        <strain evidence="1 2">4503</strain>
    </source>
</reference>
<proteinExistence type="predicted"/>
<protein>
    <submittedName>
        <fullName evidence="1">Uncharacterized protein</fullName>
    </submittedName>
</protein>
<comment type="caution">
    <text evidence="1">The sequence shown here is derived from an EMBL/GenBank/DDBJ whole genome shotgun (WGS) entry which is preliminary data.</text>
</comment>
<organism evidence="1 2">
    <name type="scientific">Streptomyces niphimycinicus</name>
    <dbReference type="NCBI Taxonomy" id="2842201"/>
    <lineage>
        <taxon>Bacteria</taxon>
        <taxon>Bacillati</taxon>
        <taxon>Actinomycetota</taxon>
        <taxon>Actinomycetes</taxon>
        <taxon>Kitasatosporales</taxon>
        <taxon>Streptomycetaceae</taxon>
        <taxon>Streptomyces</taxon>
    </lineage>
</organism>
<evidence type="ECO:0000313" key="1">
    <source>
        <dbReference type="EMBL" id="MBU3864496.1"/>
    </source>
</evidence>
<dbReference type="Proteomes" id="UP000720508">
    <property type="component" value="Unassembled WGS sequence"/>
</dbReference>
<dbReference type="RefSeq" id="WP_216341506.1">
    <property type="nucleotide sequence ID" value="NZ_JAHLEM010000089.1"/>
</dbReference>